<dbReference type="Proteomes" id="UP001281147">
    <property type="component" value="Unassembled WGS sequence"/>
</dbReference>
<accession>A0ACC3MVQ2</accession>
<evidence type="ECO:0000313" key="2">
    <source>
        <dbReference type="Proteomes" id="UP001281147"/>
    </source>
</evidence>
<reference evidence="1" key="1">
    <citation type="submission" date="2023-07" db="EMBL/GenBank/DDBJ databases">
        <title>Black Yeasts Isolated from many extreme environments.</title>
        <authorList>
            <person name="Coleine C."/>
            <person name="Stajich J.E."/>
            <person name="Selbmann L."/>
        </authorList>
    </citation>
    <scope>NUCLEOTIDE SEQUENCE</scope>
    <source>
        <strain evidence="1">CCFEE 5714</strain>
    </source>
</reference>
<proteinExistence type="predicted"/>
<keyword evidence="2" id="KW-1185">Reference proteome</keyword>
<organism evidence="1 2">
    <name type="scientific">Vermiconidia calcicola</name>
    <dbReference type="NCBI Taxonomy" id="1690605"/>
    <lineage>
        <taxon>Eukaryota</taxon>
        <taxon>Fungi</taxon>
        <taxon>Dikarya</taxon>
        <taxon>Ascomycota</taxon>
        <taxon>Pezizomycotina</taxon>
        <taxon>Dothideomycetes</taxon>
        <taxon>Dothideomycetidae</taxon>
        <taxon>Mycosphaerellales</taxon>
        <taxon>Extremaceae</taxon>
        <taxon>Vermiconidia</taxon>
    </lineage>
</organism>
<dbReference type="EMBL" id="JAUTXU010000144">
    <property type="protein sequence ID" value="KAK3703983.1"/>
    <property type="molecule type" value="Genomic_DNA"/>
</dbReference>
<comment type="caution">
    <text evidence="1">The sequence shown here is derived from an EMBL/GenBank/DDBJ whole genome shotgun (WGS) entry which is preliminary data.</text>
</comment>
<sequence>MPQQQRRVETRAEIQARMNRLRQGYTNRLGYASVAADVDNASASPSHHSPGRSRPGSETHMVDSYFDGPPKNNTACEEPTEQDCEHIPPPAQTYFQPGPGSDKGARPARCSSAKLVIPVRIPHFKGTYVWGFNRPIQGYPGQWMFLSYGEGSAEQLAATNLGGQVEGFPDIARPTGQQVFELRERILRDSGTHGVTEGIDLVWVPHGQEEERRTGTAKHEPATAGGYDSDSNDHAKADSKRLCGDCAGSTNGNLNAEVTRAVQDALTTHTEDIKRSLAQLGLQSGESTCPCNGCATAESISETTAASVAAQLEPSFRAIRDSLLRPEASEVASTIASIHSLLSEVTADVVARKEKQTTLLDTIANSIESRHASTRSRLPGGATPAASRVGMSSRHEQAASFLPAVAKAGADSCADRPLSQGLLQEDQKREEDAGSLEDTSAPATEGVQQQGSWRPQYKASEETLDKDQAVSGEDRESIQAELGDEGGQQQGAIRNQPSVKSAEADDSEEEDYADSLVALDARTSRGPGF</sequence>
<protein>
    <submittedName>
        <fullName evidence="1">Uncharacterized protein</fullName>
    </submittedName>
</protein>
<evidence type="ECO:0000313" key="1">
    <source>
        <dbReference type="EMBL" id="KAK3703983.1"/>
    </source>
</evidence>
<gene>
    <name evidence="1" type="ORF">LTR37_014086</name>
</gene>
<name>A0ACC3MVQ2_9PEZI</name>